<feature type="region of interest" description="Disordered" evidence="1">
    <location>
        <begin position="1"/>
        <end position="21"/>
    </location>
</feature>
<dbReference type="EMBL" id="JBHSKD010000012">
    <property type="protein sequence ID" value="MFC5177592.1"/>
    <property type="molecule type" value="Genomic_DNA"/>
</dbReference>
<accession>A0ABW0BKW1</accession>
<sequence>MGSGVPPLPAAASPAPRADPLDPARERALWWALVGGTVLVLALLLRPLLVRRR</sequence>
<keyword evidence="2" id="KW-0472">Membrane</keyword>
<dbReference type="RefSeq" id="WP_378590738.1">
    <property type="nucleotide sequence ID" value="NZ_JBHSKD010000012.1"/>
</dbReference>
<feature type="transmembrane region" description="Helical" evidence="2">
    <location>
        <begin position="28"/>
        <end position="49"/>
    </location>
</feature>
<keyword evidence="2" id="KW-1133">Transmembrane helix</keyword>
<comment type="caution">
    <text evidence="3">The sequence shown here is derived from an EMBL/GenBank/DDBJ whole genome shotgun (WGS) entry which is preliminary data.</text>
</comment>
<evidence type="ECO:0000313" key="4">
    <source>
        <dbReference type="Proteomes" id="UP001596087"/>
    </source>
</evidence>
<keyword evidence="4" id="KW-1185">Reference proteome</keyword>
<organism evidence="3 4">
    <name type="scientific">Nocardioides taihuensis</name>
    <dbReference type="NCBI Taxonomy" id="1835606"/>
    <lineage>
        <taxon>Bacteria</taxon>
        <taxon>Bacillati</taxon>
        <taxon>Actinomycetota</taxon>
        <taxon>Actinomycetes</taxon>
        <taxon>Propionibacteriales</taxon>
        <taxon>Nocardioidaceae</taxon>
        <taxon>Nocardioides</taxon>
    </lineage>
</organism>
<name>A0ABW0BKW1_9ACTN</name>
<proteinExistence type="predicted"/>
<dbReference type="Proteomes" id="UP001596087">
    <property type="component" value="Unassembled WGS sequence"/>
</dbReference>
<reference evidence="4" key="1">
    <citation type="journal article" date="2019" name="Int. J. Syst. Evol. Microbiol.">
        <title>The Global Catalogue of Microorganisms (GCM) 10K type strain sequencing project: providing services to taxonomists for standard genome sequencing and annotation.</title>
        <authorList>
            <consortium name="The Broad Institute Genomics Platform"/>
            <consortium name="The Broad Institute Genome Sequencing Center for Infectious Disease"/>
            <person name="Wu L."/>
            <person name="Ma J."/>
        </authorList>
    </citation>
    <scope>NUCLEOTIDE SEQUENCE [LARGE SCALE GENOMIC DNA]</scope>
    <source>
        <strain evidence="4">DFY41</strain>
    </source>
</reference>
<evidence type="ECO:0000256" key="2">
    <source>
        <dbReference type="SAM" id="Phobius"/>
    </source>
</evidence>
<evidence type="ECO:0000313" key="3">
    <source>
        <dbReference type="EMBL" id="MFC5177592.1"/>
    </source>
</evidence>
<protein>
    <submittedName>
        <fullName evidence="3">Uncharacterized protein</fullName>
    </submittedName>
</protein>
<keyword evidence="2" id="KW-0812">Transmembrane</keyword>
<evidence type="ECO:0000256" key="1">
    <source>
        <dbReference type="SAM" id="MobiDB-lite"/>
    </source>
</evidence>
<gene>
    <name evidence="3" type="ORF">ACFPGP_12975</name>
</gene>